<dbReference type="Gene3D" id="3.30.70.60">
    <property type="match status" value="1"/>
</dbReference>
<dbReference type="EMBL" id="CP006254">
    <property type="protein sequence ID" value="AGT32959.1"/>
    <property type="molecule type" value="Genomic_DNA"/>
</dbReference>
<gene>
    <name evidence="1" type="ORF">M493_13590</name>
</gene>
<proteinExistence type="predicted"/>
<name>S5Z1Q4_GEOG3</name>
<evidence type="ECO:0008006" key="3">
    <source>
        <dbReference type="Google" id="ProtNLM"/>
    </source>
</evidence>
<dbReference type="InterPro" id="IPR014717">
    <property type="entry name" value="Transl_elong_EF1B/ribsomal_bS6"/>
</dbReference>
<reference evidence="1 2" key="1">
    <citation type="journal article" date="2014" name="Genome Announc.">
        <title>Complete Genome Sequence of the Thermophilic Polychlorinated Biphenyl Degrader Geobacillus sp. Strain JF8 (NBRC 109937).</title>
        <authorList>
            <person name="Shintani M."/>
            <person name="Ohtsubo Y."/>
            <person name="Fukuda K."/>
            <person name="Hosoyama A."/>
            <person name="Ohji S."/>
            <person name="Yamazoe A."/>
            <person name="Fujita N."/>
            <person name="Nagata Y."/>
            <person name="Tsuda M."/>
            <person name="Hatta T."/>
            <person name="Kimbara K."/>
        </authorList>
    </citation>
    <scope>NUCLEOTIDE SEQUENCE [LARGE SCALE GENOMIC DNA]</scope>
    <source>
        <strain evidence="1 2">JF8</strain>
    </source>
</reference>
<dbReference type="HOGENOM" id="CLU_077395_1_0_9"/>
<organism evidence="1 2">
    <name type="scientific">Geobacillus genomosp. 3</name>
    <dbReference type="NCBI Taxonomy" id="1921421"/>
    <lineage>
        <taxon>Bacteria</taxon>
        <taxon>Bacillati</taxon>
        <taxon>Bacillota</taxon>
        <taxon>Bacilli</taxon>
        <taxon>Bacillales</taxon>
        <taxon>Anoxybacillaceae</taxon>
        <taxon>Geobacillus</taxon>
    </lineage>
</organism>
<dbReference type="OrthoDB" id="2427034at2"/>
<dbReference type="STRING" id="1921421.M493_13590"/>
<dbReference type="AlphaFoldDB" id="S5Z1Q4"/>
<dbReference type="RefSeq" id="WP_020960749.1">
    <property type="nucleotide sequence ID" value="NC_022080.4"/>
</dbReference>
<evidence type="ECO:0000313" key="1">
    <source>
        <dbReference type="EMBL" id="AGT32959.1"/>
    </source>
</evidence>
<sequence length="227" mass="24891">MTNRIGKWLTVLVSTLFAVAVLAAFYFFLLAPRYREIDQLAAVLESEKKVLAAMEQRASPQEGDMMESLAALQKKVPVRPLTEQLLLEFQKAEYISGSVLLSVNFSEEGKAAAGQAGEGKTGTPPDGIETVSAQLTVQSPSYYQLERFLETLERSERILAVESLTFAGRPELTSTAVEVQPLTYSLTVRAFYAPQLEKWKQIAPMLDVPPPSGKDNPFVEIAPPAGP</sequence>
<dbReference type="KEGG" id="gjf:M493_13590"/>
<protein>
    <recommendedName>
        <fullName evidence="3">Pilus assembly protein PilO</fullName>
    </recommendedName>
</protein>
<evidence type="ECO:0000313" key="2">
    <source>
        <dbReference type="Proteomes" id="UP000015500"/>
    </source>
</evidence>
<keyword evidence="2" id="KW-1185">Reference proteome</keyword>
<dbReference type="Proteomes" id="UP000015500">
    <property type="component" value="Chromosome"/>
</dbReference>
<accession>S5Z1Q4</accession>
<dbReference type="PATRIC" id="fig|1345697.3.peg.2652"/>